<accession>A0AAU7U4D8</accession>
<organism evidence="2">
    <name type="scientific">Deinococcus sonorensis KR-87</name>
    <dbReference type="NCBI Taxonomy" id="694439"/>
    <lineage>
        <taxon>Bacteria</taxon>
        <taxon>Thermotogati</taxon>
        <taxon>Deinococcota</taxon>
        <taxon>Deinococci</taxon>
        <taxon>Deinococcales</taxon>
        <taxon>Deinococcaceae</taxon>
        <taxon>Deinococcus</taxon>
    </lineage>
</organism>
<sequence>MSYVVMVTRSTEDPKTPLHRFRLTDAEGQPAVFSEMAEAERMRAQHLSTFPSDQAEVVPADQADHGQP</sequence>
<dbReference type="KEGG" id="dsc:ABOD76_01250"/>
<evidence type="ECO:0000256" key="1">
    <source>
        <dbReference type="SAM" id="MobiDB-lite"/>
    </source>
</evidence>
<name>A0AAU7U4D8_9DEIO</name>
<keyword evidence="2" id="KW-0614">Plasmid</keyword>
<dbReference type="RefSeq" id="WP_350240823.1">
    <property type="nucleotide sequence ID" value="NZ_CP158296.1"/>
</dbReference>
<gene>
    <name evidence="2" type="ORF">ABOD76_01250</name>
</gene>
<dbReference type="EMBL" id="CP158296">
    <property type="protein sequence ID" value="XBV83384.1"/>
    <property type="molecule type" value="Genomic_DNA"/>
</dbReference>
<feature type="region of interest" description="Disordered" evidence="1">
    <location>
        <begin position="49"/>
        <end position="68"/>
    </location>
</feature>
<proteinExistence type="predicted"/>
<reference evidence="2" key="1">
    <citation type="submission" date="2024-06" db="EMBL/GenBank/DDBJ databases">
        <title>Draft Genome Sequence of Deinococcus sonorensis Type Strain KR-87, a Biofilm Producing Representative of the Genus Deinococcus.</title>
        <authorList>
            <person name="Boren L.S."/>
            <person name="Grosso R.A."/>
            <person name="Hugenberg-Cox A.N."/>
            <person name="Hill J.T.E."/>
            <person name="Albert C.M."/>
            <person name="Tuohy J.M."/>
        </authorList>
    </citation>
    <scope>NUCLEOTIDE SEQUENCE</scope>
    <source>
        <strain evidence="2">KR-87</strain>
        <plasmid evidence="2">pDson04</plasmid>
    </source>
</reference>
<geneLocation type="plasmid" evidence="2">
    <name>pDson04</name>
</geneLocation>
<dbReference type="AlphaFoldDB" id="A0AAU7U4D8"/>
<protein>
    <recommendedName>
        <fullName evidence="3">50S ribosomal protein L33</fullName>
    </recommendedName>
</protein>
<evidence type="ECO:0008006" key="3">
    <source>
        <dbReference type="Google" id="ProtNLM"/>
    </source>
</evidence>
<evidence type="ECO:0000313" key="2">
    <source>
        <dbReference type="EMBL" id="XBV83384.1"/>
    </source>
</evidence>